<reference evidence="2" key="1">
    <citation type="submission" date="2023-03" db="EMBL/GenBank/DDBJ databases">
        <title>Massive genome expansion in bonnet fungi (Mycena s.s.) driven by repeated elements and novel gene families across ecological guilds.</title>
        <authorList>
            <consortium name="Lawrence Berkeley National Laboratory"/>
            <person name="Harder C.B."/>
            <person name="Miyauchi S."/>
            <person name="Viragh M."/>
            <person name="Kuo A."/>
            <person name="Thoen E."/>
            <person name="Andreopoulos B."/>
            <person name="Lu D."/>
            <person name="Skrede I."/>
            <person name="Drula E."/>
            <person name="Henrissat B."/>
            <person name="Morin E."/>
            <person name="Kohler A."/>
            <person name="Barry K."/>
            <person name="LaButti K."/>
            <person name="Morin E."/>
            <person name="Salamov A."/>
            <person name="Lipzen A."/>
            <person name="Mereny Z."/>
            <person name="Hegedus B."/>
            <person name="Baldrian P."/>
            <person name="Stursova M."/>
            <person name="Weitz H."/>
            <person name="Taylor A."/>
            <person name="Grigoriev I.V."/>
            <person name="Nagy L.G."/>
            <person name="Martin F."/>
            <person name="Kauserud H."/>
        </authorList>
    </citation>
    <scope>NUCLEOTIDE SEQUENCE</scope>
    <source>
        <strain evidence="2">9144</strain>
    </source>
</reference>
<dbReference type="GO" id="GO:0003677">
    <property type="term" value="F:DNA binding"/>
    <property type="evidence" value="ECO:0007669"/>
    <property type="project" value="InterPro"/>
</dbReference>
<dbReference type="InterPro" id="IPR036397">
    <property type="entry name" value="RNaseH_sf"/>
</dbReference>
<dbReference type="Gene3D" id="3.30.420.10">
    <property type="entry name" value="Ribonuclease H-like superfamily/Ribonuclease H"/>
    <property type="match status" value="1"/>
</dbReference>
<feature type="domain" description="Transposase Tc1-like" evidence="1">
    <location>
        <begin position="81"/>
        <end position="143"/>
    </location>
</feature>
<name>A0AAD6VHS2_9AGAR</name>
<organism evidence="2 3">
    <name type="scientific">Mycena pura</name>
    <dbReference type="NCBI Taxonomy" id="153505"/>
    <lineage>
        <taxon>Eukaryota</taxon>
        <taxon>Fungi</taxon>
        <taxon>Dikarya</taxon>
        <taxon>Basidiomycota</taxon>
        <taxon>Agaricomycotina</taxon>
        <taxon>Agaricomycetes</taxon>
        <taxon>Agaricomycetidae</taxon>
        <taxon>Agaricales</taxon>
        <taxon>Marasmiineae</taxon>
        <taxon>Mycenaceae</taxon>
        <taxon>Mycena</taxon>
    </lineage>
</organism>
<dbReference type="GO" id="GO:0006313">
    <property type="term" value="P:DNA transposition"/>
    <property type="evidence" value="ECO:0007669"/>
    <property type="project" value="InterPro"/>
</dbReference>
<evidence type="ECO:0000313" key="3">
    <source>
        <dbReference type="Proteomes" id="UP001219525"/>
    </source>
</evidence>
<keyword evidence="3" id="KW-1185">Reference proteome</keyword>
<evidence type="ECO:0000259" key="1">
    <source>
        <dbReference type="Pfam" id="PF01498"/>
    </source>
</evidence>
<gene>
    <name evidence="2" type="ORF">GGX14DRAFT_362452</name>
</gene>
<accession>A0AAD6VHS2</accession>
<dbReference type="SUPFAM" id="SSF46689">
    <property type="entry name" value="Homeodomain-like"/>
    <property type="match status" value="1"/>
</dbReference>
<comment type="caution">
    <text evidence="2">The sequence shown here is derived from an EMBL/GenBank/DDBJ whole genome shotgun (WGS) entry which is preliminary data.</text>
</comment>
<dbReference type="Pfam" id="PF01498">
    <property type="entry name" value="HTH_Tnp_Tc3_2"/>
    <property type="match status" value="1"/>
</dbReference>
<dbReference type="InterPro" id="IPR009057">
    <property type="entry name" value="Homeodomain-like_sf"/>
</dbReference>
<dbReference type="GO" id="GO:0015074">
    <property type="term" value="P:DNA integration"/>
    <property type="evidence" value="ECO:0007669"/>
    <property type="project" value="InterPro"/>
</dbReference>
<dbReference type="InterPro" id="IPR002492">
    <property type="entry name" value="Transposase_Tc1-like"/>
</dbReference>
<proteinExistence type="predicted"/>
<protein>
    <recommendedName>
        <fullName evidence="1">Transposase Tc1-like domain-containing protein</fullName>
    </recommendedName>
</protein>
<dbReference type="AlphaFoldDB" id="A0AAD6VHS2"/>
<dbReference type="EMBL" id="JARJCW010000025">
    <property type="protein sequence ID" value="KAJ7211776.1"/>
    <property type="molecule type" value="Genomic_DNA"/>
</dbReference>
<evidence type="ECO:0000313" key="2">
    <source>
        <dbReference type="EMBL" id="KAJ7211776.1"/>
    </source>
</evidence>
<sequence length="222" mass="25613">MYRKFFFSPHHPTNHPAPLPAFTDRHPLCLYHNVRRAAREHGIHPATAQSLWRKFQETGATSNLPRSGRPAFLSSPEKALVVQYAVEHRREPFRDIRNKMSPAVSASTIRRTLAEDGYHRRVAKKVPYRSEKTKQKRLTWGREQAKNMSAEDWANIAWSDEAYVCLDDKKGRIWVTRRVGEELLDECCVPAVPQSPIRGVSLPEITKGRWWFLSTLADAEVE</sequence>
<dbReference type="Proteomes" id="UP001219525">
    <property type="component" value="Unassembled WGS sequence"/>
</dbReference>